<dbReference type="PANTHER" id="PTHR35936">
    <property type="entry name" value="MEMBRANE-BOUND LYTIC MUREIN TRANSGLYCOSYLASE F"/>
    <property type="match status" value="1"/>
</dbReference>
<dbReference type="Proteomes" id="UP000319516">
    <property type="component" value="Unassembled WGS sequence"/>
</dbReference>
<keyword evidence="1" id="KW-0732">Signal</keyword>
<dbReference type="AlphaFoldDB" id="A0A542YPQ6"/>
<dbReference type="Gene3D" id="3.40.190.10">
    <property type="entry name" value="Periplasmic binding protein-like II"/>
    <property type="match status" value="2"/>
</dbReference>
<keyword evidence="5" id="KW-1185">Reference proteome</keyword>
<dbReference type="PANTHER" id="PTHR35936:SF19">
    <property type="entry name" value="AMINO-ACID-BINDING PROTEIN YXEM-RELATED"/>
    <property type="match status" value="1"/>
</dbReference>
<dbReference type="SUPFAM" id="SSF53850">
    <property type="entry name" value="Periplasmic binding protein-like II"/>
    <property type="match status" value="1"/>
</dbReference>
<evidence type="ECO:0000256" key="2">
    <source>
        <dbReference type="SAM" id="MobiDB-lite"/>
    </source>
</evidence>
<organism evidence="4 5">
    <name type="scientific">Ornithinicoccus hortensis</name>
    <dbReference type="NCBI Taxonomy" id="82346"/>
    <lineage>
        <taxon>Bacteria</taxon>
        <taxon>Bacillati</taxon>
        <taxon>Actinomycetota</taxon>
        <taxon>Actinomycetes</taxon>
        <taxon>Micrococcales</taxon>
        <taxon>Intrasporangiaceae</taxon>
        <taxon>Ornithinicoccus</taxon>
    </lineage>
</organism>
<accession>A0A542YPQ6</accession>
<evidence type="ECO:0000313" key="4">
    <source>
        <dbReference type="EMBL" id="TQL50088.1"/>
    </source>
</evidence>
<evidence type="ECO:0000313" key="5">
    <source>
        <dbReference type="Proteomes" id="UP000319516"/>
    </source>
</evidence>
<evidence type="ECO:0000259" key="3">
    <source>
        <dbReference type="SMART" id="SM00062"/>
    </source>
</evidence>
<dbReference type="EMBL" id="VFOP01000001">
    <property type="protein sequence ID" value="TQL50088.1"/>
    <property type="molecule type" value="Genomic_DNA"/>
</dbReference>
<dbReference type="InterPro" id="IPR001638">
    <property type="entry name" value="Solute-binding_3/MltF_N"/>
</dbReference>
<feature type="region of interest" description="Disordered" evidence="2">
    <location>
        <begin position="1"/>
        <end position="35"/>
    </location>
</feature>
<gene>
    <name evidence="4" type="ORF">FB467_1190</name>
</gene>
<name>A0A542YPQ6_9MICO</name>
<feature type="domain" description="Solute-binding protein family 3/N-terminal" evidence="3">
    <location>
        <begin position="71"/>
        <end position="289"/>
    </location>
</feature>
<sequence length="308" mass="32978">MSTSGCPRQRRRARPSAVPGHDGAGTEEMRTDMSKTQKTVRRVGAMAAVATAALTLTACGGGDAKLLNDGELVVAMSGEFQPFSHFEGDQLTGFDYDIAAAIADELGLELKTETGAFDSLIQGVKSDRYDVLIASMTPTPERDEQVDFSDPYYTSGAQVFVTNDSDCQDPTQLDSPSIGVATGTTYETFLQEEDWVGEIVTFSSDITALEDTEVGRLDGGMTDRLVGLYQIDQAGRDLRACGDPLYTEEPAFAVREGNTELLDELNEALATIIEDGTYTEISQEWFGVDILEGASGGPGDDAEQTSGD</sequence>
<dbReference type="SMART" id="SM00062">
    <property type="entry name" value="PBPb"/>
    <property type="match status" value="1"/>
</dbReference>
<proteinExistence type="predicted"/>
<evidence type="ECO:0000256" key="1">
    <source>
        <dbReference type="ARBA" id="ARBA00022729"/>
    </source>
</evidence>
<dbReference type="OrthoDB" id="8454826at2"/>
<reference evidence="4 5" key="1">
    <citation type="submission" date="2019-06" db="EMBL/GenBank/DDBJ databases">
        <title>Sequencing the genomes of 1000 actinobacteria strains.</title>
        <authorList>
            <person name="Klenk H.-P."/>
        </authorList>
    </citation>
    <scope>NUCLEOTIDE SEQUENCE [LARGE SCALE GENOMIC DNA]</scope>
    <source>
        <strain evidence="4 5">DSM 12335</strain>
    </source>
</reference>
<protein>
    <submittedName>
        <fullName evidence="4">Amino acid ABC transporter substrate-binding protein (PAAT family)</fullName>
    </submittedName>
</protein>
<comment type="caution">
    <text evidence="4">The sequence shown here is derived from an EMBL/GenBank/DDBJ whole genome shotgun (WGS) entry which is preliminary data.</text>
</comment>
<dbReference type="Pfam" id="PF00497">
    <property type="entry name" value="SBP_bac_3"/>
    <property type="match status" value="1"/>
</dbReference>